<proteinExistence type="predicted"/>
<comment type="caution">
    <text evidence="1">The sequence shown here is derived from an EMBL/GenBank/DDBJ whole genome shotgun (WGS) entry which is preliminary data.</text>
</comment>
<evidence type="ECO:0000313" key="1">
    <source>
        <dbReference type="EMBL" id="MFH6984955.1"/>
    </source>
</evidence>
<accession>A0ABW7NBF8</accession>
<dbReference type="Proteomes" id="UP001610063">
    <property type="component" value="Unassembled WGS sequence"/>
</dbReference>
<organism evidence="1 2">
    <name type="scientific">Marinoscillum luteum</name>
    <dbReference type="NCBI Taxonomy" id="861051"/>
    <lineage>
        <taxon>Bacteria</taxon>
        <taxon>Pseudomonadati</taxon>
        <taxon>Bacteroidota</taxon>
        <taxon>Cytophagia</taxon>
        <taxon>Cytophagales</taxon>
        <taxon>Reichenbachiellaceae</taxon>
        <taxon>Marinoscillum</taxon>
    </lineage>
</organism>
<dbReference type="EMBL" id="JBIPKE010000019">
    <property type="protein sequence ID" value="MFH6984955.1"/>
    <property type="molecule type" value="Genomic_DNA"/>
</dbReference>
<protein>
    <submittedName>
        <fullName evidence="1">Uncharacterized protein</fullName>
    </submittedName>
</protein>
<reference evidence="1 2" key="1">
    <citation type="journal article" date="2013" name="Int. J. Syst. Evol. Microbiol.">
        <title>Marinoscillum luteum sp. nov., isolated from marine sediment.</title>
        <authorList>
            <person name="Cha I.T."/>
            <person name="Park S.J."/>
            <person name="Kim S.J."/>
            <person name="Kim J.G."/>
            <person name="Jung M.Y."/>
            <person name="Shin K.S."/>
            <person name="Kwon K.K."/>
            <person name="Yang S.H."/>
            <person name="Seo Y.S."/>
            <person name="Rhee S.K."/>
        </authorList>
    </citation>
    <scope>NUCLEOTIDE SEQUENCE [LARGE SCALE GENOMIC DNA]</scope>
    <source>
        <strain evidence="1 2">KCTC 23939</strain>
    </source>
</reference>
<evidence type="ECO:0000313" key="2">
    <source>
        <dbReference type="Proteomes" id="UP001610063"/>
    </source>
</evidence>
<name>A0ABW7NBF8_9BACT</name>
<gene>
    <name evidence="1" type="ORF">ACHKAR_15980</name>
</gene>
<dbReference type="RefSeq" id="WP_395418393.1">
    <property type="nucleotide sequence ID" value="NZ_JBIPKE010000019.1"/>
</dbReference>
<keyword evidence="2" id="KW-1185">Reference proteome</keyword>
<sequence length="209" mass="23053">MKTVITLLIGLIIGAGIMFLYNQSSEQSLLETQLSLQNQLNAVALTSQEFEETQEAREKFKKLIKDSDRILLRTRGSRISKGVALGRIKNYSTMRDSLHRTKPSQGKELGGGVGFGIDAIQTLLDDIVKENAYIDSNTDPKDSLKITGIRAHFSLKNGISDGHYVDYLDVILTPSTIKGEAVYEWVSQLKDLGNPPPLDDSNPCPDTCP</sequence>